<gene>
    <name evidence="3" type="ORF">DWZ83_06670</name>
    <name evidence="2" type="ORF">KHZ85_05755</name>
</gene>
<proteinExistence type="predicted"/>
<dbReference type="Proteomes" id="UP000284868">
    <property type="component" value="Unassembled WGS sequence"/>
</dbReference>
<dbReference type="Proteomes" id="UP000753219">
    <property type="component" value="Unassembled WGS sequence"/>
</dbReference>
<accession>A0A415PBI1</accession>
<comment type="caution">
    <text evidence="3">The sequence shown here is derived from an EMBL/GenBank/DDBJ whole genome shotgun (WGS) entry which is preliminary data.</text>
</comment>
<keyword evidence="1" id="KW-0812">Transmembrane</keyword>
<keyword evidence="4" id="KW-1185">Reference proteome</keyword>
<evidence type="ECO:0000313" key="2">
    <source>
        <dbReference type="EMBL" id="MBS4884254.1"/>
    </source>
</evidence>
<reference evidence="2" key="2">
    <citation type="submission" date="2021-02" db="EMBL/GenBank/DDBJ databases">
        <title>Infant gut strain persistence is associated with maternal origin, phylogeny, and functional potential including surface adhesion and iron acquisition.</title>
        <authorList>
            <person name="Lou Y.C."/>
        </authorList>
    </citation>
    <scope>NUCLEOTIDE SEQUENCE</scope>
    <source>
        <strain evidence="2">L3_108_103G1_dasL3_108_103G1_concoct_2</strain>
    </source>
</reference>
<dbReference type="RefSeq" id="WP_022419932.1">
    <property type="nucleotide sequence ID" value="NZ_CAJKGD010000019.1"/>
</dbReference>
<sequence length="154" mass="17783">MEEVIVKLYAEVLLAVLFTIGYLVLLVQKRQWIHLGKVAPSKRQSLRKIEKRVDCVVKVVGGICVIVMVVWRVIPGILDFPNAMAGNYEHTTGEVVVWDYSRETRKQARSIEVLDSHTNEKVHVIVYSTGVHKEEHLKITYLKNSRFGIIEERW</sequence>
<evidence type="ECO:0000256" key="1">
    <source>
        <dbReference type="SAM" id="Phobius"/>
    </source>
</evidence>
<evidence type="ECO:0000313" key="3">
    <source>
        <dbReference type="EMBL" id="RHM10047.1"/>
    </source>
</evidence>
<keyword evidence="1" id="KW-1133">Transmembrane helix</keyword>
<protein>
    <submittedName>
        <fullName evidence="3">Uncharacterized protein</fullName>
    </submittedName>
</protein>
<dbReference type="EMBL" id="JAGZMZ010000011">
    <property type="protein sequence ID" value="MBS4884254.1"/>
    <property type="molecule type" value="Genomic_DNA"/>
</dbReference>
<dbReference type="EMBL" id="QRPK01000031">
    <property type="protein sequence ID" value="RHM10047.1"/>
    <property type="molecule type" value="Genomic_DNA"/>
</dbReference>
<dbReference type="AlphaFoldDB" id="A0A415PBI1"/>
<reference evidence="3 4" key="1">
    <citation type="submission" date="2018-08" db="EMBL/GenBank/DDBJ databases">
        <title>A genome reference for cultivated species of the human gut microbiota.</title>
        <authorList>
            <person name="Zou Y."/>
            <person name="Xue W."/>
            <person name="Luo G."/>
        </authorList>
    </citation>
    <scope>NUCLEOTIDE SEQUENCE [LARGE SCALE GENOMIC DNA]</scope>
    <source>
        <strain evidence="3 4">AF35-6BH</strain>
    </source>
</reference>
<keyword evidence="1" id="KW-0472">Membrane</keyword>
<name>A0A415PBI1_9FIRM</name>
<feature type="transmembrane region" description="Helical" evidence="1">
    <location>
        <begin position="55"/>
        <end position="74"/>
    </location>
</feature>
<evidence type="ECO:0000313" key="4">
    <source>
        <dbReference type="Proteomes" id="UP000284868"/>
    </source>
</evidence>
<feature type="transmembrane region" description="Helical" evidence="1">
    <location>
        <begin position="6"/>
        <end position="27"/>
    </location>
</feature>
<organism evidence="3 4">
    <name type="scientific">Amedibacillus dolichus</name>
    <dbReference type="NCBI Taxonomy" id="31971"/>
    <lineage>
        <taxon>Bacteria</taxon>
        <taxon>Bacillati</taxon>
        <taxon>Bacillota</taxon>
        <taxon>Erysipelotrichia</taxon>
        <taxon>Erysipelotrichales</taxon>
        <taxon>Erysipelotrichaceae</taxon>
        <taxon>Amedibacillus</taxon>
    </lineage>
</organism>